<dbReference type="PROSITE" id="PS50110">
    <property type="entry name" value="RESPONSE_REGULATORY"/>
    <property type="match status" value="1"/>
</dbReference>
<reference evidence="5" key="1">
    <citation type="journal article" date="2019" name="Int. J. Syst. Evol. Microbiol.">
        <title>The Global Catalogue of Microorganisms (GCM) 10K type strain sequencing project: providing services to taxonomists for standard genome sequencing and annotation.</title>
        <authorList>
            <consortium name="The Broad Institute Genomics Platform"/>
            <consortium name="The Broad Institute Genome Sequencing Center for Infectious Disease"/>
            <person name="Wu L."/>
            <person name="Ma J."/>
        </authorList>
    </citation>
    <scope>NUCLEOTIDE SEQUENCE [LARGE SCALE GENOMIC DNA]</scope>
    <source>
        <strain evidence="5">CGMCC 1.15180</strain>
    </source>
</reference>
<dbReference type="Pfam" id="PF04397">
    <property type="entry name" value="LytTR"/>
    <property type="match status" value="1"/>
</dbReference>
<comment type="caution">
    <text evidence="4">The sequence shown here is derived from an EMBL/GenBank/DDBJ whole genome shotgun (WGS) entry which is preliminary data.</text>
</comment>
<protein>
    <submittedName>
        <fullName evidence="4">LytR/AlgR family response regulator transcription factor</fullName>
    </submittedName>
</protein>
<dbReference type="PROSITE" id="PS50930">
    <property type="entry name" value="HTH_LYTTR"/>
    <property type="match status" value="1"/>
</dbReference>
<evidence type="ECO:0000256" key="1">
    <source>
        <dbReference type="PROSITE-ProRule" id="PRU00169"/>
    </source>
</evidence>
<dbReference type="PANTHER" id="PTHR45526">
    <property type="entry name" value="TRANSCRIPTIONAL REGULATORY PROTEIN DPIA"/>
    <property type="match status" value="1"/>
</dbReference>
<accession>A0ABW4VFK4</accession>
<dbReference type="InterPro" id="IPR001789">
    <property type="entry name" value="Sig_transdc_resp-reg_receiver"/>
</dbReference>
<name>A0ABW4VFK4_9BACT</name>
<dbReference type="SUPFAM" id="SSF52172">
    <property type="entry name" value="CheY-like"/>
    <property type="match status" value="1"/>
</dbReference>
<sequence>MSILVKCLIVDDEPFAQEVIEKHAEKVPYLQVVKKSNNAVEALKDIEEYLPDLVFMDIQMPEMSGLELIRILNNHKPRVIITTAFPEHALEGFDLNVSDYLLKPISFERFLKAVNKVYTYQKLAAQSRIPAVQSRESDSPAFFWVKENGKLVHVAFEDVQMIKGMKDYLQIFLKERRIITYMTMKRIMEILPLQDFMRVSRSYIVRKSSIISINGNVLETTLGEEVMIGTTYRDIIRDEVSEWLK</sequence>
<dbReference type="InterPro" id="IPR007492">
    <property type="entry name" value="LytTR_DNA-bd_dom"/>
</dbReference>
<dbReference type="Proteomes" id="UP001597361">
    <property type="component" value="Unassembled WGS sequence"/>
</dbReference>
<dbReference type="EMBL" id="JBHUHR010000001">
    <property type="protein sequence ID" value="MFD2033392.1"/>
    <property type="molecule type" value="Genomic_DNA"/>
</dbReference>
<proteinExistence type="predicted"/>
<dbReference type="InterPro" id="IPR051271">
    <property type="entry name" value="2C-system_Tx_regulators"/>
</dbReference>
<dbReference type="SMART" id="SM00448">
    <property type="entry name" value="REC"/>
    <property type="match status" value="1"/>
</dbReference>
<feature type="modified residue" description="4-aspartylphosphate" evidence="1">
    <location>
        <position position="57"/>
    </location>
</feature>
<dbReference type="RefSeq" id="WP_376882663.1">
    <property type="nucleotide sequence ID" value="NZ_JBHUHR010000001.1"/>
</dbReference>
<evidence type="ECO:0000259" key="3">
    <source>
        <dbReference type="PROSITE" id="PS50930"/>
    </source>
</evidence>
<keyword evidence="5" id="KW-1185">Reference proteome</keyword>
<dbReference type="PANTHER" id="PTHR45526:SF1">
    <property type="entry name" value="TRANSCRIPTIONAL REGULATORY PROTEIN DCUR-RELATED"/>
    <property type="match status" value="1"/>
</dbReference>
<dbReference type="Gene3D" id="2.40.50.1020">
    <property type="entry name" value="LytTr DNA-binding domain"/>
    <property type="match status" value="1"/>
</dbReference>
<dbReference type="InterPro" id="IPR011006">
    <property type="entry name" value="CheY-like_superfamily"/>
</dbReference>
<evidence type="ECO:0000259" key="2">
    <source>
        <dbReference type="PROSITE" id="PS50110"/>
    </source>
</evidence>
<dbReference type="Pfam" id="PF00072">
    <property type="entry name" value="Response_reg"/>
    <property type="match status" value="1"/>
</dbReference>
<keyword evidence="1" id="KW-0597">Phosphoprotein</keyword>
<gene>
    <name evidence="4" type="ORF">ACFSKL_01250</name>
</gene>
<dbReference type="SMART" id="SM00850">
    <property type="entry name" value="LytTR"/>
    <property type="match status" value="1"/>
</dbReference>
<evidence type="ECO:0000313" key="4">
    <source>
        <dbReference type="EMBL" id="MFD2033392.1"/>
    </source>
</evidence>
<organism evidence="4 5">
    <name type="scientific">Belliella marina</name>
    <dbReference type="NCBI Taxonomy" id="1644146"/>
    <lineage>
        <taxon>Bacteria</taxon>
        <taxon>Pseudomonadati</taxon>
        <taxon>Bacteroidota</taxon>
        <taxon>Cytophagia</taxon>
        <taxon>Cytophagales</taxon>
        <taxon>Cyclobacteriaceae</taxon>
        <taxon>Belliella</taxon>
    </lineage>
</organism>
<dbReference type="Gene3D" id="3.40.50.2300">
    <property type="match status" value="1"/>
</dbReference>
<feature type="domain" description="HTH LytTR-type" evidence="3">
    <location>
        <begin position="143"/>
        <end position="213"/>
    </location>
</feature>
<feature type="domain" description="Response regulatory" evidence="2">
    <location>
        <begin position="6"/>
        <end position="118"/>
    </location>
</feature>
<evidence type="ECO:0000313" key="5">
    <source>
        <dbReference type="Proteomes" id="UP001597361"/>
    </source>
</evidence>